<feature type="transmembrane region" description="Helical" evidence="8">
    <location>
        <begin position="434"/>
        <end position="455"/>
    </location>
</feature>
<keyword evidence="6 8" id="KW-1133">Transmembrane helix</keyword>
<dbReference type="InterPro" id="IPR004638">
    <property type="entry name" value="EmrB-like"/>
</dbReference>
<dbReference type="OrthoDB" id="9807274at2"/>
<dbReference type="InterPro" id="IPR011701">
    <property type="entry name" value="MFS"/>
</dbReference>
<feature type="transmembrane region" description="Helical" evidence="8">
    <location>
        <begin position="144"/>
        <end position="167"/>
    </location>
</feature>
<keyword evidence="5 8" id="KW-0812">Transmembrane</keyword>
<keyword evidence="3" id="KW-0813">Transport</keyword>
<evidence type="ECO:0000256" key="5">
    <source>
        <dbReference type="ARBA" id="ARBA00022692"/>
    </source>
</evidence>
<feature type="transmembrane region" description="Helical" evidence="8">
    <location>
        <begin position="302"/>
        <end position="324"/>
    </location>
</feature>
<feature type="transmembrane region" description="Helical" evidence="8">
    <location>
        <begin position="55"/>
        <end position="75"/>
    </location>
</feature>
<feature type="transmembrane region" description="Helical" evidence="8">
    <location>
        <begin position="230"/>
        <end position="250"/>
    </location>
</feature>
<feature type="transmembrane region" description="Helical" evidence="8">
    <location>
        <begin position="271"/>
        <end position="296"/>
    </location>
</feature>
<protein>
    <submittedName>
        <fullName evidence="10">DHA2 family efflux MFS transporter permease subunit</fullName>
    </submittedName>
</protein>
<dbReference type="RefSeq" id="WP_121090042.1">
    <property type="nucleotide sequence ID" value="NZ_RBZU01000013.1"/>
</dbReference>
<evidence type="ECO:0000256" key="3">
    <source>
        <dbReference type="ARBA" id="ARBA00022448"/>
    </source>
</evidence>
<reference evidence="10 11" key="1">
    <citation type="submission" date="2018-10" db="EMBL/GenBank/DDBJ databases">
        <title>Robbsia sp. DHC34, isolated from soil.</title>
        <authorList>
            <person name="Gao Z.-H."/>
            <person name="Qiu L.-H."/>
        </authorList>
    </citation>
    <scope>NUCLEOTIDE SEQUENCE [LARGE SCALE GENOMIC DNA]</scope>
    <source>
        <strain evidence="10 11">DHC34</strain>
    </source>
</reference>
<dbReference type="GO" id="GO:0005886">
    <property type="term" value="C:plasma membrane"/>
    <property type="evidence" value="ECO:0007669"/>
    <property type="project" value="UniProtKB-SubCell"/>
</dbReference>
<dbReference type="PROSITE" id="PS50850">
    <property type="entry name" value="MFS"/>
    <property type="match status" value="1"/>
</dbReference>
<dbReference type="SUPFAM" id="SSF103473">
    <property type="entry name" value="MFS general substrate transporter"/>
    <property type="match status" value="1"/>
</dbReference>
<dbReference type="Gene3D" id="1.20.1250.20">
    <property type="entry name" value="MFS general substrate transporter like domains"/>
    <property type="match status" value="1"/>
</dbReference>
<feature type="transmembrane region" description="Helical" evidence="8">
    <location>
        <begin position="400"/>
        <end position="422"/>
    </location>
</feature>
<dbReference type="GO" id="GO:0022857">
    <property type="term" value="F:transmembrane transporter activity"/>
    <property type="evidence" value="ECO:0007669"/>
    <property type="project" value="InterPro"/>
</dbReference>
<feature type="transmembrane region" description="Helical" evidence="8">
    <location>
        <begin position="361"/>
        <end position="379"/>
    </location>
</feature>
<evidence type="ECO:0000256" key="7">
    <source>
        <dbReference type="ARBA" id="ARBA00023136"/>
    </source>
</evidence>
<evidence type="ECO:0000313" key="10">
    <source>
        <dbReference type="EMBL" id="RKP47165.1"/>
    </source>
</evidence>
<feature type="transmembrane region" description="Helical" evidence="8">
    <location>
        <begin position="87"/>
        <end position="113"/>
    </location>
</feature>
<feature type="transmembrane region" description="Helical" evidence="8">
    <location>
        <begin position="204"/>
        <end position="224"/>
    </location>
</feature>
<sequence>MLLGTREMSGEGLASAQRFLAAAAIMLGILMGALDSSIVNIALPDIAGALKTDRASVVWVANSYQLASAVSMLIFAGLARELGQRNVFGAGVIVFTMSSLGCAMAGSIGILVTMRALQGIGYAAMVTVGLGLYRVIFPPRSLSVVLGWNALAVSFGTTIGPVGGGLIISHFSWPWLFLINLPLGVVTIFYTYRFLPLDAGRATGFDFIGALLSAMALSGLVVGVDQLGRWRIAHLALIFVLTVLVAALWIDWQKRAETPLVPLEIFRSRRFSMAIFSSLCMFTAQGLAMVALPFVLQHDYGYGVLQSAFLFMPWPLAVLVVAPIAGKLATRISGTLLSSVGVMVMSVGLGAIAFLPARISVGTLLWPIGLCGIGYGLFLPPNNSEILSNVPKTLSSVGSGVLSTAKTIGQSLGTALVAATFAMVSEAGGQDVTFARVSFMIAGAVAVVSSMVSVARIHR</sequence>
<dbReference type="AlphaFoldDB" id="A0A494X8X0"/>
<keyword evidence="4" id="KW-1003">Cell membrane</keyword>
<feature type="transmembrane region" description="Helical" evidence="8">
    <location>
        <begin position="20"/>
        <end position="43"/>
    </location>
</feature>
<dbReference type="InterPro" id="IPR020846">
    <property type="entry name" value="MFS_dom"/>
</dbReference>
<feature type="domain" description="Major facilitator superfamily (MFS) profile" evidence="9">
    <location>
        <begin position="21"/>
        <end position="459"/>
    </location>
</feature>
<dbReference type="PANTHER" id="PTHR42718">
    <property type="entry name" value="MAJOR FACILITATOR SUPERFAMILY MULTIDRUG TRANSPORTER MFSC"/>
    <property type="match status" value="1"/>
</dbReference>
<comment type="similarity">
    <text evidence="2">Belongs to the major facilitator superfamily. EmrB family.</text>
</comment>
<accession>A0A494X8X0</accession>
<dbReference type="Proteomes" id="UP000270342">
    <property type="component" value="Unassembled WGS sequence"/>
</dbReference>
<feature type="transmembrane region" description="Helical" evidence="8">
    <location>
        <begin position="173"/>
        <end position="192"/>
    </location>
</feature>
<dbReference type="Pfam" id="PF07690">
    <property type="entry name" value="MFS_1"/>
    <property type="match status" value="1"/>
</dbReference>
<evidence type="ECO:0000256" key="6">
    <source>
        <dbReference type="ARBA" id="ARBA00022989"/>
    </source>
</evidence>
<dbReference type="InterPro" id="IPR036259">
    <property type="entry name" value="MFS_trans_sf"/>
</dbReference>
<proteinExistence type="inferred from homology"/>
<dbReference type="Gene3D" id="1.20.1720.10">
    <property type="entry name" value="Multidrug resistance protein D"/>
    <property type="match status" value="1"/>
</dbReference>
<gene>
    <name evidence="10" type="ORF">D7S86_23800</name>
</gene>
<feature type="transmembrane region" description="Helical" evidence="8">
    <location>
        <begin position="119"/>
        <end position="137"/>
    </location>
</feature>
<comment type="subcellular location">
    <subcellularLocation>
        <location evidence="1">Cell membrane</location>
        <topology evidence="1">Multi-pass membrane protein</topology>
    </subcellularLocation>
</comment>
<feature type="transmembrane region" description="Helical" evidence="8">
    <location>
        <begin position="336"/>
        <end position="355"/>
    </location>
</feature>
<dbReference type="PANTHER" id="PTHR42718:SF9">
    <property type="entry name" value="MAJOR FACILITATOR SUPERFAMILY MULTIDRUG TRANSPORTER MFSC"/>
    <property type="match status" value="1"/>
</dbReference>
<dbReference type="NCBIfam" id="TIGR00711">
    <property type="entry name" value="efflux_EmrB"/>
    <property type="match status" value="1"/>
</dbReference>
<comment type="caution">
    <text evidence="10">The sequence shown here is derived from an EMBL/GenBank/DDBJ whole genome shotgun (WGS) entry which is preliminary data.</text>
</comment>
<evidence type="ECO:0000256" key="1">
    <source>
        <dbReference type="ARBA" id="ARBA00004651"/>
    </source>
</evidence>
<dbReference type="CDD" id="cd17321">
    <property type="entry name" value="MFS_MMR_MDR_like"/>
    <property type="match status" value="1"/>
</dbReference>
<organism evidence="10 11">
    <name type="scientific">Pararobbsia silviterrae</name>
    <dbReference type="NCBI Taxonomy" id="1792498"/>
    <lineage>
        <taxon>Bacteria</taxon>
        <taxon>Pseudomonadati</taxon>
        <taxon>Pseudomonadota</taxon>
        <taxon>Betaproteobacteria</taxon>
        <taxon>Burkholderiales</taxon>
        <taxon>Burkholderiaceae</taxon>
        <taxon>Pararobbsia</taxon>
    </lineage>
</organism>
<evidence type="ECO:0000313" key="11">
    <source>
        <dbReference type="Proteomes" id="UP000270342"/>
    </source>
</evidence>
<dbReference type="PRINTS" id="PR01036">
    <property type="entry name" value="TCRTETB"/>
</dbReference>
<name>A0A494X8X0_9BURK</name>
<dbReference type="EMBL" id="RBZU01000013">
    <property type="protein sequence ID" value="RKP47165.1"/>
    <property type="molecule type" value="Genomic_DNA"/>
</dbReference>
<keyword evidence="7 8" id="KW-0472">Membrane</keyword>
<evidence type="ECO:0000256" key="4">
    <source>
        <dbReference type="ARBA" id="ARBA00022475"/>
    </source>
</evidence>
<evidence type="ECO:0000256" key="8">
    <source>
        <dbReference type="SAM" id="Phobius"/>
    </source>
</evidence>
<evidence type="ECO:0000259" key="9">
    <source>
        <dbReference type="PROSITE" id="PS50850"/>
    </source>
</evidence>
<evidence type="ECO:0000256" key="2">
    <source>
        <dbReference type="ARBA" id="ARBA00008537"/>
    </source>
</evidence>
<keyword evidence="11" id="KW-1185">Reference proteome</keyword>